<keyword evidence="3" id="KW-1185">Reference proteome</keyword>
<reference evidence="2 3" key="1">
    <citation type="journal article" date="2019" name="Int. J. Syst. Evol. Microbiol.">
        <title>Thermogemmatispora aurantia sp. nov. and Thermogemmatispora argillosa sp. nov., within the class Ktedonobacteria, and emended description of the genus Thermogemmatispora.</title>
        <authorList>
            <person name="Zheng Y."/>
            <person name="Wang C.M."/>
            <person name="Sakai Y."/>
            <person name="Abe K."/>
            <person name="Yokota A."/>
            <person name="Yabe S."/>
        </authorList>
    </citation>
    <scope>NUCLEOTIDE SEQUENCE [LARGE SCALE GENOMIC DNA]</scope>
    <source>
        <strain evidence="2 3">A1-2</strain>
    </source>
</reference>
<dbReference type="AlphaFoldDB" id="A0A5J4K8U7"/>
<protein>
    <submittedName>
        <fullName evidence="2">Uncharacterized protein</fullName>
    </submittedName>
</protein>
<organism evidence="2 3">
    <name type="scientific">Thermogemmatispora aurantia</name>
    <dbReference type="NCBI Taxonomy" id="2045279"/>
    <lineage>
        <taxon>Bacteria</taxon>
        <taxon>Bacillati</taxon>
        <taxon>Chloroflexota</taxon>
        <taxon>Ktedonobacteria</taxon>
        <taxon>Thermogemmatisporales</taxon>
        <taxon>Thermogemmatisporaceae</taxon>
        <taxon>Thermogemmatispora</taxon>
    </lineage>
</organism>
<dbReference type="Proteomes" id="UP000334820">
    <property type="component" value="Unassembled WGS sequence"/>
</dbReference>
<feature type="region of interest" description="Disordered" evidence="1">
    <location>
        <begin position="75"/>
        <end position="102"/>
    </location>
</feature>
<evidence type="ECO:0000256" key="1">
    <source>
        <dbReference type="SAM" id="MobiDB-lite"/>
    </source>
</evidence>
<evidence type="ECO:0000313" key="3">
    <source>
        <dbReference type="Proteomes" id="UP000334820"/>
    </source>
</evidence>
<accession>A0A5J4K8U7</accession>
<dbReference type="EMBL" id="BKZV01000002">
    <property type="protein sequence ID" value="GER83149.1"/>
    <property type="molecule type" value="Genomic_DNA"/>
</dbReference>
<gene>
    <name evidence="2" type="ORF">KTAU_17860</name>
</gene>
<evidence type="ECO:0000313" key="2">
    <source>
        <dbReference type="EMBL" id="GER83149.1"/>
    </source>
</evidence>
<sequence>MTAGMTAEMAASTSTEVAAGMAAMVRTRRMRRQRCLWLRRMAMVAMHAAADRLITPCLDRLGPQGAALLNTSTRCRAAPPSPLQAADDNQPQANHGEHKNHNCNLHLAPTVLSALRATVALLPDMTENSFLS</sequence>
<comment type="caution">
    <text evidence="2">The sequence shown here is derived from an EMBL/GenBank/DDBJ whole genome shotgun (WGS) entry which is preliminary data.</text>
</comment>
<name>A0A5J4K8U7_9CHLR</name>
<proteinExistence type="predicted"/>